<dbReference type="GO" id="GO:0043041">
    <property type="term" value="P:amino acid activation for nonribosomal peptide biosynthetic process"/>
    <property type="evidence" value="ECO:0007669"/>
    <property type="project" value="TreeGrafter"/>
</dbReference>
<dbReference type="InterPro" id="IPR006162">
    <property type="entry name" value="Ppantetheine_attach_site"/>
</dbReference>
<evidence type="ECO:0000259" key="9">
    <source>
        <dbReference type="PROSITE" id="PS50850"/>
    </source>
</evidence>
<dbReference type="GO" id="GO:0016020">
    <property type="term" value="C:membrane"/>
    <property type="evidence" value="ECO:0007669"/>
    <property type="project" value="UniProtKB-SubCell"/>
</dbReference>
<comment type="similarity">
    <text evidence="6">Belongs to the NRP synthetase family.</text>
</comment>
<proteinExistence type="inferred from homology"/>
<dbReference type="GO" id="GO:0022857">
    <property type="term" value="F:transmembrane transporter activity"/>
    <property type="evidence" value="ECO:0007669"/>
    <property type="project" value="InterPro"/>
</dbReference>
<keyword evidence="7" id="KW-1133">Transmembrane helix</keyword>
<dbReference type="GO" id="GO:0044550">
    <property type="term" value="P:secondary metabolite biosynthetic process"/>
    <property type="evidence" value="ECO:0007669"/>
    <property type="project" value="TreeGrafter"/>
</dbReference>
<dbReference type="InterPro" id="IPR020806">
    <property type="entry name" value="PKS_PP-bd"/>
</dbReference>
<dbReference type="FunFam" id="1.10.1200.10:FF:000005">
    <property type="entry name" value="Nonribosomal peptide synthetase 1"/>
    <property type="match status" value="2"/>
</dbReference>
<dbReference type="NCBIfam" id="TIGR01733">
    <property type="entry name" value="AA-adenyl-dom"/>
    <property type="match status" value="1"/>
</dbReference>
<dbReference type="PROSITE" id="PS00455">
    <property type="entry name" value="AMP_BINDING"/>
    <property type="match status" value="2"/>
</dbReference>
<evidence type="ECO:0000256" key="2">
    <source>
        <dbReference type="ARBA" id="ARBA00005179"/>
    </source>
</evidence>
<dbReference type="InterPro" id="IPR036736">
    <property type="entry name" value="ACP-like_sf"/>
</dbReference>
<dbReference type="InterPro" id="IPR042099">
    <property type="entry name" value="ANL_N_sf"/>
</dbReference>
<dbReference type="SMART" id="SM01294">
    <property type="entry name" value="PKS_PP_betabranch"/>
    <property type="match status" value="1"/>
</dbReference>
<dbReference type="SUPFAM" id="SSF103473">
    <property type="entry name" value="MFS general substrate transporter"/>
    <property type="match status" value="1"/>
</dbReference>
<gene>
    <name evidence="10" type="ORF">TOPH_08528</name>
</gene>
<evidence type="ECO:0000256" key="7">
    <source>
        <dbReference type="SAM" id="Phobius"/>
    </source>
</evidence>
<dbReference type="SUPFAM" id="SSF52777">
    <property type="entry name" value="CoA-dependent acyltransferases"/>
    <property type="match status" value="4"/>
</dbReference>
<dbReference type="InterPro" id="IPR036259">
    <property type="entry name" value="MFS_trans_sf"/>
</dbReference>
<dbReference type="Gene3D" id="3.40.50.12780">
    <property type="entry name" value="N-terminal domain of ligase-like"/>
    <property type="match status" value="2"/>
</dbReference>
<dbReference type="InterPro" id="IPR020846">
    <property type="entry name" value="MFS_dom"/>
</dbReference>
<comment type="caution">
    <text evidence="10">The sequence shown here is derived from an EMBL/GenBank/DDBJ whole genome shotgun (WGS) entry which is preliminary data.</text>
</comment>
<feature type="transmembrane region" description="Helical" evidence="7">
    <location>
        <begin position="2515"/>
        <end position="2542"/>
    </location>
</feature>
<feature type="transmembrane region" description="Helical" evidence="7">
    <location>
        <begin position="2171"/>
        <end position="2188"/>
    </location>
</feature>
<feature type="transmembrane region" description="Helical" evidence="7">
    <location>
        <begin position="2232"/>
        <end position="2252"/>
    </location>
</feature>
<feature type="transmembrane region" description="Helical" evidence="7">
    <location>
        <begin position="2264"/>
        <end position="2282"/>
    </location>
</feature>
<feature type="domain" description="Major facilitator superfamily (MFS) profile" evidence="9">
    <location>
        <begin position="2135"/>
        <end position="2545"/>
    </location>
</feature>
<dbReference type="InterPro" id="IPR045851">
    <property type="entry name" value="AMP-bd_C_sf"/>
</dbReference>
<dbReference type="InterPro" id="IPR010071">
    <property type="entry name" value="AA_adenyl_dom"/>
</dbReference>
<keyword evidence="11" id="KW-1185">Reference proteome</keyword>
<dbReference type="SUPFAM" id="SSF47336">
    <property type="entry name" value="ACP-like"/>
    <property type="match status" value="2"/>
</dbReference>
<evidence type="ECO:0000256" key="6">
    <source>
        <dbReference type="ARBA" id="ARBA00029454"/>
    </source>
</evidence>
<feature type="domain" description="Carrier" evidence="8">
    <location>
        <begin position="1515"/>
        <end position="1591"/>
    </location>
</feature>
<comment type="subcellular location">
    <subcellularLocation>
        <location evidence="1">Membrane</location>
        <topology evidence="1">Multi-pass membrane protein</topology>
    </subcellularLocation>
</comment>
<dbReference type="FunFam" id="3.30.300.30:FF:000015">
    <property type="entry name" value="Nonribosomal peptide synthase SidD"/>
    <property type="match status" value="2"/>
</dbReference>
<dbReference type="SUPFAM" id="SSF56801">
    <property type="entry name" value="Acetyl-CoA synthetase-like"/>
    <property type="match status" value="2"/>
</dbReference>
<dbReference type="InterPro" id="IPR000873">
    <property type="entry name" value="AMP-dep_synth/lig_dom"/>
</dbReference>
<sequence length="2587" mass="286580">MVSTIVELSTDFIEQLKNDHSTEPLVAPTPSNGAYVLFTSGSTGKPKAIVVDHTALCSSIVGYGRVYALQKTSRVLQFSNYVFDVSLCEILETLAFGGTVCVPSDIERLETLTNFVNDARVNVAMLTSSFLRTIRPDEVQCLEMLMLVGEPPTRDILKTWYNYVKLVNAYGPSEASIFCASHMYISADETPTNIGKGFSGACWIVEPNNANCLAPIGCVGEILLQRHMARGYLNDEGRTERSFIESVTWLPPRSEGDSRKFHQTGDLARYKSDGTIEYLGRRDTQVKVRGYRIELGEIEFNIKNSMDVEHVAADVIRQDSRETLVAFMSFNEAASFGSSSTVDESSILMPMNDELREALSEMADHIRTALPTYMMPSLYLPLRRMPFITSMKVDRQRLRALASSLSTEEQTVFSLSNRIKVAPTTEMEFQLRDLWAQVLQTPPEDIGKTDSFLHVGGDSITAIQLVSLAQQQDINLSVAMIFQQPRLEDLAVAALGGTSQTSYEVAPFDLLPNHEVDSVAALVKSQGRLPNDAVVEDAYPCTPLQSGLMALSIKQPGSYIGKYIYKISNSIDIYRFKAAWETTVEKCSNLRTRIIAVDGSYIQAVVKGQACWWHSDEASLQGFMESIQDIEMSPGSPLCQYALVRTPSGDRYFIWMMHHAIFDGWTNAIILGQLYGTYREIQIPPLKSYSSFINYTLSVDNRASTEFWKSQLENAQRSSFPSTNPKSVATSAAHLRGVSRVLRKTFELGNIGGLSFTKASILRATWAIILARYCDTEDICFGTTVSGRNAPVSGLAEMPGPMIATVPIRVIIDRKKPVSEFLKEIQTQASQVTPHEQFGLQNISRISPDLKDACEFSNLLVIQPAQDKATPNEDSDAIFLSPMPQDIDTKEVHEGQFNYTLVLEAKVSSNSVEMVYTYHSSALTDFRVEALSHHFEHVAKQLVSEQDFALGDVSVASAWDLETATSWVPKAVDVVNTCLHDVISEQASNSPDHEAIYSTAGSMTYAELDRVSTQLANHLTGLGVRPETKVPFCFEKSIWAIVAMVGIMKAGGVFVPLDPSHPVSRRQAVVKEVDAQILVASPSTAESCHGMTRQVVELSEALLTRLSDNEATLLTSKTHPQNAVYVLFTSGSTGKPKGIVVQHSAICTSLLGQGRTFGLSNETRYLQFANYVFDASISEVFSTLMFGGTICVPTNDERLQGTSSFISSARANTALLTPSFARTLLPNQVPTLKTLIVGGEAPAKDTLAVWQNQVNLINAYGPTEVCIACAAHIFKSPTESPTTIGKSLIGANWVVDPNDHHTLAPIGCSGELLVQGHALARGYINEEEKTKLSFVDTAKGLPKLPVHAQRFYKTGDLVRYNDDGTIEYLGRQDSQLKLRGQRIELAEIEYSIKAASSNINHTAVDMIHLETGDALFAFINFTDRSKQESEDGELDLVASLISLDEDVQHKIASLVESLRAALPAYLVPSYFLPMQQMPFVSSMKLDRRKLSSLARSLSSDQMSSFSLAATRGKVDPTTDMELRLRHLWAQILKLPVQSIGKNDSFLELGGDSITAIHLVSSAQEHGIDITVSQIFEDSRLSELASVAKTDDASRAFEVEPFALLAPSQIQRATDTLREQYGLSSDQIVEDAYPCTQLQEGLMALTVKQPGSYIAMHIYRLPQSVEVDRFKTAWQQTVELCSNLRTRIILAGDSVVQTVISNDFSWDQTEGQDLHAFVESTKSLAMTYGSRLCRYGLIEQADGLNYFVWTLHHAVFDGWSVNLVLDCLHRLYRGDHVEPLHRYANFIKYTSSIDESEASDFWTEQLVEAKRAAFPRPSKSNVQVPSKVTAKSIAFPQAVNSIITKASVLRAAWAIVLARYSDIDDVCFGTTVSGRHAPVAGLTSMPGPMVATIPVRIRLDPKAPISSLLHEIQTQASVMVPYEQYGLQKISKLGPDARDACDFSSLLVIQPAQQQGSGNTIEKPLLASGANEERFVEEGMQNYFSYPLVLQGFMMNDHVDLVFTYDPTVLAEPQISTLSSQFEHVVQQLLTQDATLVGNVSMTSPQDLQQAISWNEDAEPEIVDAYAMGDKTRNEPVKSIDGDIDSSEHDVKQTIEDTIHHPDPQLYAEALQRYPNDEAIDQAEEKRLVRKLDMRILPLLGICYFFYYVDKTTLSYAAIFGLKEGLDLEGTQYSWLSSSFYFGWLIWAIPSNRLMQRSPPAWYLAGNIFMWGALLMCQAAVHNFASLLALRVLSGAFEAIADPAFMLITTMYYTREEQPSRISAWYAWNGVGVAGGGLLGYAIGHIKGSLASWRYEFIIIGAFCAIWGIVLCLMLPNSPRTIWGFSREEKLLMIARIRRNQTGIEQRQINWNQIREAYMDYKTWLFTLLGFVANIPNGGISNFSTLVIKGLGFNTFKTSLLGIPQGALVAIWIVLGALANKHMPNNCRTLICAMFMLPTIAGALGFLLAPSDAYVGRLICFYLTGSYQASFVISLSLITSNTGGQSKKMIVSGMIWFGACIGNIAGPFFYKSDQALTYSLGIASLLVANCINLALFFVLRYAYIWENQQKERLREQLHERGELLMEELNATAFKDITDKENPNFVYVY</sequence>
<dbReference type="PANTHER" id="PTHR45527:SF1">
    <property type="entry name" value="FATTY ACID SYNTHASE"/>
    <property type="match status" value="1"/>
</dbReference>
<dbReference type="PROSITE" id="PS50850">
    <property type="entry name" value="MFS"/>
    <property type="match status" value="1"/>
</dbReference>
<dbReference type="InterPro" id="IPR009081">
    <property type="entry name" value="PP-bd_ACP"/>
</dbReference>
<dbReference type="OrthoDB" id="6730379at2759"/>
<dbReference type="GO" id="GO:0016874">
    <property type="term" value="F:ligase activity"/>
    <property type="evidence" value="ECO:0007669"/>
    <property type="project" value="UniProtKB-KW"/>
</dbReference>
<comment type="pathway">
    <text evidence="2">Secondary metabolite biosynthesis.</text>
</comment>
<evidence type="ECO:0000256" key="3">
    <source>
        <dbReference type="ARBA" id="ARBA00022450"/>
    </source>
</evidence>
<feature type="transmembrane region" description="Helical" evidence="7">
    <location>
        <begin position="2399"/>
        <end position="2417"/>
    </location>
</feature>
<keyword evidence="7" id="KW-0812">Transmembrane</keyword>
<accession>A0A0L0MY69</accession>
<dbReference type="EMBL" id="LFRF01000047">
    <property type="protein sequence ID" value="KND86848.1"/>
    <property type="molecule type" value="Genomic_DNA"/>
</dbReference>
<dbReference type="SMART" id="SM00823">
    <property type="entry name" value="PKS_PP"/>
    <property type="match status" value="2"/>
</dbReference>
<dbReference type="InterPro" id="IPR001242">
    <property type="entry name" value="Condensation_dom"/>
</dbReference>
<feature type="transmembrane region" description="Helical" evidence="7">
    <location>
        <begin position="2454"/>
        <end position="2477"/>
    </location>
</feature>
<dbReference type="STRING" id="1163406.A0A0L0MY69"/>
<evidence type="ECO:0000313" key="10">
    <source>
        <dbReference type="EMBL" id="KND86848.1"/>
    </source>
</evidence>
<keyword evidence="4" id="KW-0597">Phosphoprotein</keyword>
<protein>
    <submittedName>
        <fullName evidence="10">Nonribosomal peptide synthetase 8</fullName>
    </submittedName>
</protein>
<dbReference type="CDD" id="cd19545">
    <property type="entry name" value="FUM14_C_NRPS-like"/>
    <property type="match status" value="2"/>
</dbReference>
<reference evidence="10 11" key="1">
    <citation type="journal article" date="2015" name="BMC Genomics">
        <title>The genome of the truffle-parasite Tolypocladium ophioglossoides and the evolution of antifungal peptaibiotics.</title>
        <authorList>
            <person name="Quandt C.A."/>
            <person name="Bushley K.E."/>
            <person name="Spatafora J.W."/>
        </authorList>
    </citation>
    <scope>NUCLEOTIDE SEQUENCE [LARGE SCALE GENOMIC DNA]</scope>
    <source>
        <strain evidence="10 11">CBS 100239</strain>
    </source>
</reference>
<keyword evidence="7" id="KW-0472">Membrane</keyword>
<evidence type="ECO:0000256" key="1">
    <source>
        <dbReference type="ARBA" id="ARBA00004141"/>
    </source>
</evidence>
<feature type="transmembrane region" description="Helical" evidence="7">
    <location>
        <begin position="2294"/>
        <end position="2314"/>
    </location>
</feature>
<dbReference type="FunFam" id="3.40.50.980:FF:000001">
    <property type="entry name" value="Non-ribosomal peptide synthetase"/>
    <property type="match status" value="1"/>
</dbReference>
<dbReference type="InterPro" id="IPR023213">
    <property type="entry name" value="CAT-like_dom_sf"/>
</dbReference>
<dbReference type="InterPro" id="IPR011701">
    <property type="entry name" value="MFS"/>
</dbReference>
<dbReference type="GO" id="GO:0031177">
    <property type="term" value="F:phosphopantetheine binding"/>
    <property type="evidence" value="ECO:0007669"/>
    <property type="project" value="InterPro"/>
</dbReference>
<evidence type="ECO:0000256" key="5">
    <source>
        <dbReference type="ARBA" id="ARBA00022598"/>
    </source>
</evidence>
<dbReference type="Gene3D" id="3.30.559.30">
    <property type="entry name" value="Nonribosomal peptide synthetase, condensation domain"/>
    <property type="match status" value="2"/>
</dbReference>
<keyword evidence="3" id="KW-0596">Phosphopantetheine</keyword>
<dbReference type="Gene3D" id="1.10.1200.10">
    <property type="entry name" value="ACP-like"/>
    <property type="match status" value="2"/>
</dbReference>
<feature type="domain" description="Carrier" evidence="8">
    <location>
        <begin position="422"/>
        <end position="498"/>
    </location>
</feature>
<dbReference type="Pfam" id="PF00550">
    <property type="entry name" value="PP-binding"/>
    <property type="match status" value="2"/>
</dbReference>
<dbReference type="GO" id="GO:0005737">
    <property type="term" value="C:cytoplasm"/>
    <property type="evidence" value="ECO:0007669"/>
    <property type="project" value="TreeGrafter"/>
</dbReference>
<dbReference type="Pfam" id="PF07690">
    <property type="entry name" value="MFS_1"/>
    <property type="match status" value="1"/>
</dbReference>
<name>A0A0L0MY69_TOLOC</name>
<dbReference type="Gene3D" id="3.30.559.10">
    <property type="entry name" value="Chloramphenicol acetyltransferase-like domain"/>
    <property type="match status" value="2"/>
</dbReference>
<organism evidence="10 11">
    <name type="scientific">Tolypocladium ophioglossoides (strain CBS 100239)</name>
    <name type="common">Snaketongue truffleclub</name>
    <name type="synonym">Elaphocordyceps ophioglossoides</name>
    <dbReference type="NCBI Taxonomy" id="1163406"/>
    <lineage>
        <taxon>Eukaryota</taxon>
        <taxon>Fungi</taxon>
        <taxon>Dikarya</taxon>
        <taxon>Ascomycota</taxon>
        <taxon>Pezizomycotina</taxon>
        <taxon>Sordariomycetes</taxon>
        <taxon>Hypocreomycetidae</taxon>
        <taxon>Hypocreales</taxon>
        <taxon>Ophiocordycipitaceae</taxon>
        <taxon>Tolypocladium</taxon>
    </lineage>
</organism>
<dbReference type="Gene3D" id="3.30.300.30">
    <property type="match status" value="2"/>
</dbReference>
<dbReference type="Pfam" id="PF00668">
    <property type="entry name" value="Condensation"/>
    <property type="match status" value="2"/>
</dbReference>
<dbReference type="PROSITE" id="PS50075">
    <property type="entry name" value="CARRIER"/>
    <property type="match status" value="2"/>
</dbReference>
<dbReference type="InterPro" id="IPR020845">
    <property type="entry name" value="AMP-binding_CS"/>
</dbReference>
<feature type="transmembrane region" description="Helical" evidence="7">
    <location>
        <begin position="2363"/>
        <end position="2387"/>
    </location>
</feature>
<dbReference type="Proteomes" id="UP000036947">
    <property type="component" value="Unassembled WGS sequence"/>
</dbReference>
<dbReference type="FunFam" id="3.40.50.12780:FF:000014">
    <property type="entry name" value="Nonribosomal peptide synthetase 1"/>
    <property type="match status" value="1"/>
</dbReference>
<dbReference type="PANTHER" id="PTHR45527">
    <property type="entry name" value="NONRIBOSOMAL PEPTIDE SYNTHETASE"/>
    <property type="match status" value="1"/>
</dbReference>
<keyword evidence="5" id="KW-0436">Ligase</keyword>
<dbReference type="Pfam" id="PF00501">
    <property type="entry name" value="AMP-binding"/>
    <property type="match status" value="2"/>
</dbReference>
<dbReference type="PROSITE" id="PS00012">
    <property type="entry name" value="PHOSPHOPANTETHEINE"/>
    <property type="match status" value="2"/>
</dbReference>
<feature type="transmembrane region" description="Helical" evidence="7">
    <location>
        <begin position="2489"/>
        <end position="2509"/>
    </location>
</feature>
<dbReference type="CDD" id="cd05918">
    <property type="entry name" value="A_NRPS_SidN3_like"/>
    <property type="match status" value="2"/>
</dbReference>
<dbReference type="FunFam" id="3.30.559.30:FF:000003">
    <property type="entry name" value="Nonribosomal peptide synthase SidD"/>
    <property type="match status" value="2"/>
</dbReference>
<feature type="transmembrane region" description="Helical" evidence="7">
    <location>
        <begin position="2429"/>
        <end position="2448"/>
    </location>
</feature>
<feature type="transmembrane region" description="Helical" evidence="7">
    <location>
        <begin position="2200"/>
        <end position="2220"/>
    </location>
</feature>
<evidence type="ECO:0000259" key="8">
    <source>
        <dbReference type="PROSITE" id="PS50075"/>
    </source>
</evidence>
<dbReference type="Gene3D" id="1.20.1250.20">
    <property type="entry name" value="MFS general substrate transporter like domains"/>
    <property type="match status" value="2"/>
</dbReference>
<evidence type="ECO:0000313" key="11">
    <source>
        <dbReference type="Proteomes" id="UP000036947"/>
    </source>
</evidence>
<evidence type="ECO:0000256" key="4">
    <source>
        <dbReference type="ARBA" id="ARBA00022553"/>
    </source>
</evidence>